<gene>
    <name evidence="1" type="ordered locus">FRAAL1340</name>
</gene>
<accession>Q0RR23</accession>
<keyword evidence="2" id="KW-1185">Reference proteome</keyword>
<dbReference type="RefSeq" id="WP_011602537.1">
    <property type="nucleotide sequence ID" value="NC_008278.1"/>
</dbReference>
<protein>
    <submittedName>
        <fullName evidence="1">Uncharacterized protein</fullName>
    </submittedName>
</protein>
<sequence length="83" mass="8942">MAVIQKGGRDAIARCRVAEAGRVRRRRRGIVERRVAGAASPPNVSNRPERAAQKPFSGYYPGACLLVSLLIHVSMEETSPVGA</sequence>
<reference evidence="1 2" key="1">
    <citation type="journal article" date="2007" name="Genome Res.">
        <title>Genome characteristics of facultatively symbiotic Frankia sp. strains reflect host range and host plant biogeography.</title>
        <authorList>
            <person name="Normand P."/>
            <person name="Lapierre P."/>
            <person name="Tisa L.S."/>
            <person name="Gogarten J.P."/>
            <person name="Alloisio N."/>
            <person name="Bagnarol E."/>
            <person name="Bassi C.A."/>
            <person name="Berry A.M."/>
            <person name="Bickhart D.M."/>
            <person name="Choisne N."/>
            <person name="Couloux A."/>
            <person name="Cournoyer B."/>
            <person name="Cruveiller S."/>
            <person name="Daubin V."/>
            <person name="Demange N."/>
            <person name="Francino M.P."/>
            <person name="Goltsman E."/>
            <person name="Huang Y."/>
            <person name="Kopp O.R."/>
            <person name="Labarre L."/>
            <person name="Lapidus A."/>
            <person name="Lavire C."/>
            <person name="Marechal J."/>
            <person name="Martinez M."/>
            <person name="Mastronunzio J.E."/>
            <person name="Mullin B.C."/>
            <person name="Niemann J."/>
            <person name="Pujic P."/>
            <person name="Rawnsley T."/>
            <person name="Rouy Z."/>
            <person name="Schenowitz C."/>
            <person name="Sellstedt A."/>
            <person name="Tavares F."/>
            <person name="Tomkins J.P."/>
            <person name="Vallenet D."/>
            <person name="Valverde C."/>
            <person name="Wall L.G."/>
            <person name="Wang Y."/>
            <person name="Medigue C."/>
            <person name="Benson D.R."/>
        </authorList>
    </citation>
    <scope>NUCLEOTIDE SEQUENCE [LARGE SCALE GENOMIC DNA]</scope>
    <source>
        <strain evidence="2">DSM 45986 / CECT 9034 / ACN14a</strain>
    </source>
</reference>
<name>Q0RR23_FRAAA</name>
<dbReference type="AlphaFoldDB" id="Q0RR23"/>
<dbReference type="KEGG" id="fal:FRAAL1340"/>
<proteinExistence type="predicted"/>
<dbReference type="HOGENOM" id="CLU_2537626_0_0_11"/>
<dbReference type="Proteomes" id="UP000000657">
    <property type="component" value="Chromosome"/>
</dbReference>
<evidence type="ECO:0000313" key="1">
    <source>
        <dbReference type="EMBL" id="CAJ60000.1"/>
    </source>
</evidence>
<organism evidence="1 2">
    <name type="scientific">Frankia alni (strain DSM 45986 / CECT 9034 / ACN14a)</name>
    <dbReference type="NCBI Taxonomy" id="326424"/>
    <lineage>
        <taxon>Bacteria</taxon>
        <taxon>Bacillati</taxon>
        <taxon>Actinomycetota</taxon>
        <taxon>Actinomycetes</taxon>
        <taxon>Frankiales</taxon>
        <taxon>Frankiaceae</taxon>
        <taxon>Frankia</taxon>
    </lineage>
</organism>
<dbReference type="EMBL" id="CT573213">
    <property type="protein sequence ID" value="CAJ60000.1"/>
    <property type="molecule type" value="Genomic_DNA"/>
</dbReference>
<evidence type="ECO:0000313" key="2">
    <source>
        <dbReference type="Proteomes" id="UP000000657"/>
    </source>
</evidence>
<dbReference type="STRING" id="326424.FRAAL1340"/>